<accession>A0A2T3HPB5</accession>
<sequence>MTENQAKELLRKYLSGEATPAEASHVEQWFRQLETDKPGPSIDQKQAIRQQVFVSLQQAMTKGTSKPRLAGRWWLRAAAALLIGSAVFGAYQFLQPSSQSLMTAARRTQNEQPDTLRLADGTQVELGTRGRIDYAASTKKIRRIRLSQGEAFFNVKHDEQRPFIVDAGSGLSIKVLGTSFTVRNHANDGAAQVEVSTGKVAVRKNGRLIGILTRGQRLSYDHKTERATVVQLREVRSIMLSFSASSLGNVLRELEYAYNIRITLADTRLSQLKCTANFSSAQAPEDILDILCRLHHISFKTGSDPASFEIYP</sequence>
<keyword evidence="1" id="KW-0472">Membrane</keyword>
<dbReference type="Gene3D" id="3.55.50.30">
    <property type="match status" value="1"/>
</dbReference>
<dbReference type="OrthoDB" id="1452822at2"/>
<dbReference type="RefSeq" id="WP_107214394.1">
    <property type="nucleotide sequence ID" value="NZ_KZ686268.1"/>
</dbReference>
<dbReference type="InterPro" id="IPR032508">
    <property type="entry name" value="FecR_C"/>
</dbReference>
<protein>
    <recommendedName>
        <fullName evidence="6">FecR protein domain-containing protein</fullName>
    </recommendedName>
</protein>
<dbReference type="Gene3D" id="2.60.120.1440">
    <property type="match status" value="1"/>
</dbReference>
<feature type="domain" description="Protein FecR C-terminal" evidence="3">
    <location>
        <begin position="240"/>
        <end position="301"/>
    </location>
</feature>
<dbReference type="InterPro" id="IPR012373">
    <property type="entry name" value="Ferrdict_sens_TM"/>
</dbReference>
<feature type="domain" description="FecR protein" evidence="2">
    <location>
        <begin position="107"/>
        <end position="200"/>
    </location>
</feature>
<dbReference type="Pfam" id="PF16344">
    <property type="entry name" value="FecR_C"/>
    <property type="match status" value="1"/>
</dbReference>
<name>A0A2T3HPB5_9SPHI</name>
<evidence type="ECO:0000313" key="4">
    <source>
        <dbReference type="EMBL" id="PST84295.1"/>
    </source>
</evidence>
<dbReference type="EMBL" id="PYLS01000004">
    <property type="protein sequence ID" value="PST84295.1"/>
    <property type="molecule type" value="Genomic_DNA"/>
</dbReference>
<evidence type="ECO:0000256" key="1">
    <source>
        <dbReference type="SAM" id="Phobius"/>
    </source>
</evidence>
<organism evidence="4 5">
    <name type="scientific">Pedobacter yulinensis</name>
    <dbReference type="NCBI Taxonomy" id="2126353"/>
    <lineage>
        <taxon>Bacteria</taxon>
        <taxon>Pseudomonadati</taxon>
        <taxon>Bacteroidota</taxon>
        <taxon>Sphingobacteriia</taxon>
        <taxon>Sphingobacteriales</taxon>
        <taxon>Sphingobacteriaceae</taxon>
        <taxon>Pedobacter</taxon>
    </lineage>
</organism>
<evidence type="ECO:0008006" key="6">
    <source>
        <dbReference type="Google" id="ProtNLM"/>
    </source>
</evidence>
<keyword evidence="1" id="KW-1133">Transmembrane helix</keyword>
<keyword evidence="1" id="KW-0812">Transmembrane</keyword>
<comment type="caution">
    <text evidence="4">The sequence shown here is derived from an EMBL/GenBank/DDBJ whole genome shotgun (WGS) entry which is preliminary data.</text>
</comment>
<evidence type="ECO:0000313" key="5">
    <source>
        <dbReference type="Proteomes" id="UP000240912"/>
    </source>
</evidence>
<dbReference type="PANTHER" id="PTHR30273:SF2">
    <property type="entry name" value="PROTEIN FECR"/>
    <property type="match status" value="1"/>
</dbReference>
<reference evidence="4 5" key="1">
    <citation type="submission" date="2018-03" db="EMBL/GenBank/DDBJ databases">
        <authorList>
            <person name="Keele B.F."/>
        </authorList>
    </citation>
    <scope>NUCLEOTIDE SEQUENCE [LARGE SCALE GENOMIC DNA]</scope>
    <source>
        <strain evidence="4 5">YL28-9</strain>
    </source>
</reference>
<feature type="transmembrane region" description="Helical" evidence="1">
    <location>
        <begin position="73"/>
        <end position="94"/>
    </location>
</feature>
<dbReference type="Pfam" id="PF04773">
    <property type="entry name" value="FecR"/>
    <property type="match status" value="1"/>
</dbReference>
<dbReference type="GO" id="GO:0016989">
    <property type="term" value="F:sigma factor antagonist activity"/>
    <property type="evidence" value="ECO:0007669"/>
    <property type="project" value="TreeGrafter"/>
</dbReference>
<dbReference type="PIRSF" id="PIRSF018266">
    <property type="entry name" value="FecR"/>
    <property type="match status" value="1"/>
</dbReference>
<dbReference type="AlphaFoldDB" id="A0A2T3HPB5"/>
<evidence type="ECO:0000259" key="3">
    <source>
        <dbReference type="Pfam" id="PF16344"/>
    </source>
</evidence>
<keyword evidence="5" id="KW-1185">Reference proteome</keyword>
<dbReference type="PANTHER" id="PTHR30273">
    <property type="entry name" value="PERIPLASMIC SIGNAL SENSOR AND SIGMA FACTOR ACTIVATOR FECR-RELATED"/>
    <property type="match status" value="1"/>
</dbReference>
<evidence type="ECO:0000259" key="2">
    <source>
        <dbReference type="Pfam" id="PF04773"/>
    </source>
</evidence>
<proteinExistence type="predicted"/>
<dbReference type="InterPro" id="IPR006860">
    <property type="entry name" value="FecR"/>
</dbReference>
<gene>
    <name evidence="4" type="ORF">C7T94_06140</name>
</gene>
<dbReference type="Proteomes" id="UP000240912">
    <property type="component" value="Unassembled WGS sequence"/>
</dbReference>